<evidence type="ECO:0000256" key="1">
    <source>
        <dbReference type="SAM" id="MobiDB-lite"/>
    </source>
</evidence>
<organism evidence="4 5">
    <name type="scientific">Synaphobranchus kaupii</name>
    <name type="common">Kaup's arrowtooth eel</name>
    <dbReference type="NCBI Taxonomy" id="118154"/>
    <lineage>
        <taxon>Eukaryota</taxon>
        <taxon>Metazoa</taxon>
        <taxon>Chordata</taxon>
        <taxon>Craniata</taxon>
        <taxon>Vertebrata</taxon>
        <taxon>Euteleostomi</taxon>
        <taxon>Actinopterygii</taxon>
        <taxon>Neopterygii</taxon>
        <taxon>Teleostei</taxon>
        <taxon>Anguilliformes</taxon>
        <taxon>Synaphobranchidae</taxon>
        <taxon>Synaphobranchus</taxon>
    </lineage>
</organism>
<dbReference type="PANTHER" id="PTHR15319:SF1">
    <property type="entry name" value="TATA BOX-BINDING PROTEIN-ASSOCIATED FACTOR RNA POLYMERASE I SUBUNIT C"/>
    <property type="match status" value="1"/>
</dbReference>
<evidence type="ECO:0000313" key="5">
    <source>
        <dbReference type="Proteomes" id="UP001152622"/>
    </source>
</evidence>
<name>A0A9Q1EHM9_SYNKA</name>
<sequence length="675" mass="75593">MAPSKVHGIASARIPPAADFPEHMRNFYLGNYEDAFGAMSSVLGEHFYFGEGKLPVNTVRMGRMKHFLSTVNYRKCPVRYSGKRARGYSHLFDDIIHDIPPVLLAELLQEELLLQRERAQFNEVATGGALGYFPVKVSDSSQEGCLMFPEGKLPEFHKVVLEFDEDKVPRLGVNNSQNLTMELNGAVRQINVGSVQENVHVGVRSDYHCGVWLACPTKRMVPLEIIRTEHVVTCICVSPHIPGELLVASENGAAYLWTVGKGLSKFREEEENLYFNARSSWRWCDFTAHPKVMQYTDRTGVDLTDTRHSDKCSFTLFRIGETANCKSGERVILSKHLNDVNAYHHLVTTQHSVYIMDERFPCLPMLKWEHMMVDPPLFAHVLAGSPQGRTNKVLLGSQRSQELMLLQYSGGAEAACHSVGPPLKLSCPADSLGHLRVHAPHRQQQAQERLGEPAAGFTAIHHSKAEECLCVLQLSETGDIFYQTLRPNQDTGDTQQPRNSTGGDEEHGVTTKLSNTTVDNVLKHNSRQCSESASQSEGIRTSHCEVEVVNSDDEDVATGSNTEMHNRDECSVPQTDSSLRQDPMNPQMISKEVLTKWDWWLEALFESPRPTSKQILSHWTLKNQRPHLLSSSQERPSRGRPGPETEEGLARSDEEERRAHSRCHVPAASHGGPRA</sequence>
<dbReference type="Pfam" id="PF20641">
    <property type="entry name" value="TAF1C_beta-prop"/>
    <property type="match status" value="1"/>
</dbReference>
<dbReference type="InterPro" id="IPR038801">
    <property type="entry name" value="TAF1C"/>
</dbReference>
<feature type="region of interest" description="Disordered" evidence="1">
    <location>
        <begin position="626"/>
        <end position="675"/>
    </location>
</feature>
<comment type="caution">
    <text evidence="4">The sequence shown here is derived from an EMBL/GenBank/DDBJ whole genome shotgun (WGS) entry which is preliminary data.</text>
</comment>
<dbReference type="InterPro" id="IPR049087">
    <property type="entry name" value="TAF1C_beta-prop"/>
</dbReference>
<feature type="compositionally biased region" description="Polar residues" evidence="1">
    <location>
        <begin position="485"/>
        <end position="502"/>
    </location>
</feature>
<feature type="region of interest" description="Disordered" evidence="1">
    <location>
        <begin position="484"/>
        <end position="514"/>
    </location>
</feature>
<proteinExistence type="predicted"/>
<dbReference type="OrthoDB" id="2382881at2759"/>
<dbReference type="Proteomes" id="UP001152622">
    <property type="component" value="Chromosome 17"/>
</dbReference>
<dbReference type="PANTHER" id="PTHR15319">
    <property type="entry name" value="TATA BOX-BINDING PROTEIN ASSOCIATED FACTOR RNA POLYMERASE I SUBUNIT C"/>
    <property type="match status" value="1"/>
</dbReference>
<evidence type="ECO:0008006" key="6">
    <source>
        <dbReference type="Google" id="ProtNLM"/>
    </source>
</evidence>
<accession>A0A9Q1EHM9</accession>
<feature type="domain" description="TAF1C beta-propeller" evidence="2">
    <location>
        <begin position="201"/>
        <end position="337"/>
    </location>
</feature>
<gene>
    <name evidence="4" type="ORF">SKAU_G00357210</name>
</gene>
<dbReference type="AlphaFoldDB" id="A0A9Q1EHM9"/>
<evidence type="ECO:0000259" key="2">
    <source>
        <dbReference type="Pfam" id="PF20641"/>
    </source>
</evidence>
<reference evidence="4" key="1">
    <citation type="journal article" date="2023" name="Science">
        <title>Genome structures resolve the early diversification of teleost fishes.</title>
        <authorList>
            <person name="Parey E."/>
            <person name="Louis A."/>
            <person name="Montfort J."/>
            <person name="Bouchez O."/>
            <person name="Roques C."/>
            <person name="Iampietro C."/>
            <person name="Lluch J."/>
            <person name="Castinel A."/>
            <person name="Donnadieu C."/>
            <person name="Desvignes T."/>
            <person name="Floi Bucao C."/>
            <person name="Jouanno E."/>
            <person name="Wen M."/>
            <person name="Mejri S."/>
            <person name="Dirks R."/>
            <person name="Jansen H."/>
            <person name="Henkel C."/>
            <person name="Chen W.J."/>
            <person name="Zahm M."/>
            <person name="Cabau C."/>
            <person name="Klopp C."/>
            <person name="Thompson A.W."/>
            <person name="Robinson-Rechavi M."/>
            <person name="Braasch I."/>
            <person name="Lecointre G."/>
            <person name="Bobe J."/>
            <person name="Postlethwait J.H."/>
            <person name="Berthelot C."/>
            <person name="Roest Crollius H."/>
            <person name="Guiguen Y."/>
        </authorList>
    </citation>
    <scope>NUCLEOTIDE SEQUENCE</scope>
    <source>
        <strain evidence="4">WJC10195</strain>
    </source>
</reference>
<feature type="region of interest" description="Disordered" evidence="1">
    <location>
        <begin position="553"/>
        <end position="584"/>
    </location>
</feature>
<feature type="domain" description="TAF1C helical bundle" evidence="3">
    <location>
        <begin position="445"/>
        <end position="658"/>
    </location>
</feature>
<feature type="compositionally biased region" description="Basic and acidic residues" evidence="1">
    <location>
        <begin position="635"/>
        <end position="658"/>
    </location>
</feature>
<dbReference type="GO" id="GO:0001650">
    <property type="term" value="C:fibrillar center"/>
    <property type="evidence" value="ECO:0007669"/>
    <property type="project" value="TreeGrafter"/>
</dbReference>
<dbReference type="EMBL" id="JAINUF010000017">
    <property type="protein sequence ID" value="KAJ8338935.1"/>
    <property type="molecule type" value="Genomic_DNA"/>
</dbReference>
<keyword evidence="5" id="KW-1185">Reference proteome</keyword>
<dbReference type="GO" id="GO:0001164">
    <property type="term" value="F:RNA polymerase I core promoter sequence-specific DNA binding"/>
    <property type="evidence" value="ECO:0007669"/>
    <property type="project" value="TreeGrafter"/>
</dbReference>
<dbReference type="InterPro" id="IPR049090">
    <property type="entry name" value="TAF1C_HB"/>
</dbReference>
<protein>
    <recommendedName>
        <fullName evidence="6">TATA box-binding protein-associated factor RNA polymerase I subunit C</fullName>
    </recommendedName>
</protein>
<evidence type="ECO:0000313" key="4">
    <source>
        <dbReference type="EMBL" id="KAJ8338935.1"/>
    </source>
</evidence>
<dbReference type="Pfam" id="PF20642">
    <property type="entry name" value="TAF1C_HB"/>
    <property type="match status" value="1"/>
</dbReference>
<evidence type="ECO:0000259" key="3">
    <source>
        <dbReference type="Pfam" id="PF20642"/>
    </source>
</evidence>